<gene>
    <name evidence="1" type="primary">LOC107760269</name>
</gene>
<accession>A0A1S3X1J1</accession>
<organism evidence="1">
    <name type="scientific">Nicotiana tabacum</name>
    <name type="common">Common tobacco</name>
    <dbReference type="NCBI Taxonomy" id="4097"/>
    <lineage>
        <taxon>Eukaryota</taxon>
        <taxon>Viridiplantae</taxon>
        <taxon>Streptophyta</taxon>
        <taxon>Embryophyta</taxon>
        <taxon>Tracheophyta</taxon>
        <taxon>Spermatophyta</taxon>
        <taxon>Magnoliopsida</taxon>
        <taxon>eudicotyledons</taxon>
        <taxon>Gunneridae</taxon>
        <taxon>Pentapetalae</taxon>
        <taxon>asterids</taxon>
        <taxon>lamiids</taxon>
        <taxon>Solanales</taxon>
        <taxon>Solanaceae</taxon>
        <taxon>Nicotianoideae</taxon>
        <taxon>Nicotianeae</taxon>
        <taxon>Nicotiana</taxon>
    </lineage>
</organism>
<dbReference type="OrthoDB" id="1305855at2759"/>
<dbReference type="KEGG" id="nta:107760269"/>
<name>A0A1S3X1J1_TOBAC</name>
<dbReference type="PaxDb" id="4097-A0A1S3X1J1"/>
<proteinExistence type="predicted"/>
<dbReference type="PANTHER" id="PTHR35218:SF8">
    <property type="entry name" value="ENDONUCLEASE_EXONUCLEASE_PHOSPHATASE"/>
    <property type="match status" value="1"/>
</dbReference>
<evidence type="ECO:0000313" key="1">
    <source>
        <dbReference type="RefSeq" id="XP_016433782.1"/>
    </source>
</evidence>
<dbReference type="AlphaFoldDB" id="A0A1S3X1J1"/>
<dbReference type="OMA" id="SEDIFWR"/>
<protein>
    <submittedName>
        <fullName evidence="1">Uncharacterized protein</fullName>
    </submittedName>
</protein>
<dbReference type="RefSeq" id="XP_016433782.1">
    <property type="nucleotide sequence ID" value="XM_016578296.1"/>
</dbReference>
<dbReference type="PANTHER" id="PTHR35218">
    <property type="entry name" value="RNASE H DOMAIN-CONTAINING PROTEIN"/>
    <property type="match status" value="1"/>
</dbReference>
<sequence length="253" mass="29217">MTEHKHLTQELGFSGLIQAPVVGLSGGIVIMWNYDILKIDEVSTTSQGINFMIKAYAGNYSLERGTAQFQAQVSTWNKIVFGNIFYKKKHILARLGRIQKFRAYPFSSFLQKLEGDLLEEYSLILNSEDIFWRTKSRISWLMEGDANTKFFHTSTLNRRRRNKINALQGDVGNWIENRQEIKDTIYQFYNNIYTTDHHSLPTPWQSSAYNTNILSSRDQARLNAPLRISEIKTAMFSFKTTKAPGLDGLRLLF</sequence>
<reference evidence="1" key="1">
    <citation type="submission" date="2025-08" db="UniProtKB">
        <authorList>
            <consortium name="RefSeq"/>
        </authorList>
    </citation>
    <scope>IDENTIFICATION</scope>
</reference>
<dbReference type="STRING" id="4097.A0A1S3X1J1"/>